<reference evidence="13 14" key="1">
    <citation type="journal article" date="2016" name="Proc. Natl. Acad. Sci. U.S.A.">
        <title>Comparative genomics of biotechnologically important yeasts.</title>
        <authorList>
            <person name="Riley R."/>
            <person name="Haridas S."/>
            <person name="Wolfe K.H."/>
            <person name="Lopes M.R."/>
            <person name="Hittinger C.T."/>
            <person name="Goeker M."/>
            <person name="Salamov A.A."/>
            <person name="Wisecaver J.H."/>
            <person name="Long T.M."/>
            <person name="Calvey C.H."/>
            <person name="Aerts A.L."/>
            <person name="Barry K.W."/>
            <person name="Choi C."/>
            <person name="Clum A."/>
            <person name="Coughlan A.Y."/>
            <person name="Deshpande S."/>
            <person name="Douglass A.P."/>
            <person name="Hanson S.J."/>
            <person name="Klenk H.-P."/>
            <person name="LaButti K.M."/>
            <person name="Lapidus A."/>
            <person name="Lindquist E.A."/>
            <person name="Lipzen A.M."/>
            <person name="Meier-Kolthoff J.P."/>
            <person name="Ohm R.A."/>
            <person name="Otillar R.P."/>
            <person name="Pangilinan J.L."/>
            <person name="Peng Y."/>
            <person name="Rokas A."/>
            <person name="Rosa C.A."/>
            <person name="Scheuner C."/>
            <person name="Sibirny A.A."/>
            <person name="Slot J.C."/>
            <person name="Stielow J.B."/>
            <person name="Sun H."/>
            <person name="Kurtzman C.P."/>
            <person name="Blackwell M."/>
            <person name="Grigoriev I.V."/>
            <person name="Jeffries T.W."/>
        </authorList>
    </citation>
    <scope>NUCLEOTIDE SEQUENCE [LARGE SCALE GENOMIC DNA]</scope>
    <source>
        <strain evidence="13 14">NRRL Y-2026</strain>
    </source>
</reference>
<feature type="transmembrane region" description="Helical" evidence="12">
    <location>
        <begin position="252"/>
        <end position="271"/>
    </location>
</feature>
<dbReference type="GO" id="GO:0005789">
    <property type="term" value="C:endoplasmic reticulum membrane"/>
    <property type="evidence" value="ECO:0007669"/>
    <property type="project" value="UniProtKB-SubCell"/>
</dbReference>
<comment type="caution">
    <text evidence="12">Lacks conserved residue(s) required for the propagation of feature annotation.</text>
</comment>
<dbReference type="EC" id="2.4.1.-" evidence="12"/>
<evidence type="ECO:0000256" key="7">
    <source>
        <dbReference type="ARBA" id="ARBA00022679"/>
    </source>
</evidence>
<dbReference type="GeneID" id="30179849"/>
<keyword evidence="8 12" id="KW-0812">Transmembrane</keyword>
<keyword evidence="9 12" id="KW-0256">Endoplasmic reticulum</keyword>
<dbReference type="Proteomes" id="UP000094455">
    <property type="component" value="Unassembled WGS sequence"/>
</dbReference>
<evidence type="ECO:0000256" key="6">
    <source>
        <dbReference type="ARBA" id="ARBA00022676"/>
    </source>
</evidence>
<evidence type="ECO:0000256" key="8">
    <source>
        <dbReference type="ARBA" id="ARBA00022692"/>
    </source>
</evidence>
<keyword evidence="5 12" id="KW-0337">GPI-anchor biosynthesis</keyword>
<dbReference type="PANTHER" id="PTHR12468:SF2">
    <property type="entry name" value="GPI MANNOSYLTRANSFERASE 2"/>
    <property type="match status" value="1"/>
</dbReference>
<evidence type="ECO:0000256" key="3">
    <source>
        <dbReference type="ARBA" id="ARBA00008698"/>
    </source>
</evidence>
<dbReference type="RefSeq" id="XP_019017665.1">
    <property type="nucleotide sequence ID" value="XM_019163162.1"/>
</dbReference>
<accession>A0A1E3NK79</accession>
<dbReference type="STRING" id="763406.A0A1E3NK79"/>
<dbReference type="GO" id="GO:0000009">
    <property type="term" value="F:alpha-1,6-mannosyltransferase activity"/>
    <property type="evidence" value="ECO:0007669"/>
    <property type="project" value="InterPro"/>
</dbReference>
<keyword evidence="10 12" id="KW-1133">Transmembrane helix</keyword>
<evidence type="ECO:0000313" key="13">
    <source>
        <dbReference type="EMBL" id="ODQ46552.1"/>
    </source>
</evidence>
<keyword evidence="7 12" id="KW-0808">Transferase</keyword>
<dbReference type="OrthoDB" id="10252502at2759"/>
<dbReference type="GO" id="GO:0006506">
    <property type="term" value="P:GPI anchor biosynthetic process"/>
    <property type="evidence" value="ECO:0007669"/>
    <property type="project" value="UniProtKB-UniPathway"/>
</dbReference>
<dbReference type="GO" id="GO:0031501">
    <property type="term" value="C:mannosyltransferase complex"/>
    <property type="evidence" value="ECO:0007669"/>
    <property type="project" value="TreeGrafter"/>
</dbReference>
<sequence length="414" mass="48580">MKASGVQLKNNYSYHVTHVLYFLTVIRFIQLVIVYFTPFQFDTSTSILIERYASTRNIVTYPTFVLRIFNKLMSWDSVYFLKLAMEGTTFEHEWVFGPLWWRLMYYPKKYFGFSLGLYDVLALFITLNTILTVITSKILYKLTMEVFQKNEKQLPRSFNITKCAYYSSFLLIIQPSGIFSVVAYAETSVQFLCYAALYCYFVSRSRVAIQNKALYFLSGSLFSIAFGFRSNCLLYGAMYLFDLKQFNGWVDLFWVLFTGMQLFWALLYSTYVPFQFYCPDRGGWCNSYTKSLVSYAQAHYWKNGLFMYFTAGNIPLFMIAGPQLGIILFSTLNFRKWKGVAPVLIVSVIYLTVQFFIMHVQIVNRVSTFIPIHLWYVSYLLTLQNNRLGKNITRWWIVWVFVQTALYSAFLPPA</sequence>
<gene>
    <name evidence="13" type="ORF">PICMEDRAFT_52251</name>
</gene>
<evidence type="ECO:0000256" key="5">
    <source>
        <dbReference type="ARBA" id="ARBA00022502"/>
    </source>
</evidence>
<dbReference type="EMBL" id="KV454003">
    <property type="protein sequence ID" value="ODQ46552.1"/>
    <property type="molecule type" value="Genomic_DNA"/>
</dbReference>
<feature type="transmembrane region" description="Helical" evidence="12">
    <location>
        <begin position="12"/>
        <end position="36"/>
    </location>
</feature>
<keyword evidence="14" id="KW-1185">Reference proteome</keyword>
<evidence type="ECO:0000256" key="12">
    <source>
        <dbReference type="RuleBase" id="RU363112"/>
    </source>
</evidence>
<dbReference type="UniPathway" id="UPA00196"/>
<evidence type="ECO:0000256" key="11">
    <source>
        <dbReference type="ARBA" id="ARBA00023136"/>
    </source>
</evidence>
<evidence type="ECO:0000313" key="14">
    <source>
        <dbReference type="Proteomes" id="UP000094455"/>
    </source>
</evidence>
<dbReference type="Pfam" id="PF04188">
    <property type="entry name" value="Mannosyl_trans2"/>
    <property type="match status" value="2"/>
</dbReference>
<organism evidence="13 14">
    <name type="scientific">Pichia membranifaciens NRRL Y-2026</name>
    <dbReference type="NCBI Taxonomy" id="763406"/>
    <lineage>
        <taxon>Eukaryota</taxon>
        <taxon>Fungi</taxon>
        <taxon>Dikarya</taxon>
        <taxon>Ascomycota</taxon>
        <taxon>Saccharomycotina</taxon>
        <taxon>Pichiomycetes</taxon>
        <taxon>Pichiales</taxon>
        <taxon>Pichiaceae</taxon>
        <taxon>Pichia</taxon>
    </lineage>
</organism>
<feature type="transmembrane region" description="Helical" evidence="12">
    <location>
        <begin position="213"/>
        <end position="240"/>
    </location>
</feature>
<comment type="subcellular location">
    <subcellularLocation>
        <location evidence="1 12">Endoplasmic reticulum membrane</location>
        <topology evidence="1 12">Multi-pass membrane protein</topology>
    </subcellularLocation>
</comment>
<evidence type="ECO:0000256" key="1">
    <source>
        <dbReference type="ARBA" id="ARBA00004477"/>
    </source>
</evidence>
<evidence type="ECO:0000256" key="10">
    <source>
        <dbReference type="ARBA" id="ARBA00022989"/>
    </source>
</evidence>
<evidence type="ECO:0000256" key="4">
    <source>
        <dbReference type="ARBA" id="ARBA00013795"/>
    </source>
</evidence>
<comment type="pathway">
    <text evidence="2 12">Glycolipid biosynthesis; glycosylphosphatidylinositol-anchor biosynthesis.</text>
</comment>
<dbReference type="AlphaFoldDB" id="A0A1E3NK79"/>
<feature type="transmembrane region" description="Helical" evidence="12">
    <location>
        <begin position="110"/>
        <end position="134"/>
    </location>
</feature>
<comment type="similarity">
    <text evidence="3 12">Belongs to the PIGV family.</text>
</comment>
<protein>
    <recommendedName>
        <fullName evidence="4 12">GPI mannosyltransferase 2</fullName>
        <ecNumber evidence="12">2.4.1.-</ecNumber>
    </recommendedName>
</protein>
<proteinExistence type="inferred from homology"/>
<feature type="transmembrane region" description="Helical" evidence="12">
    <location>
        <begin position="341"/>
        <end position="360"/>
    </location>
</feature>
<keyword evidence="6 12" id="KW-0328">Glycosyltransferase</keyword>
<name>A0A1E3NK79_9ASCO</name>
<evidence type="ECO:0000256" key="2">
    <source>
        <dbReference type="ARBA" id="ARBA00004687"/>
    </source>
</evidence>
<evidence type="ECO:0000256" key="9">
    <source>
        <dbReference type="ARBA" id="ARBA00022824"/>
    </source>
</evidence>
<dbReference type="InterPro" id="IPR007315">
    <property type="entry name" value="PIG-V/Gpi18"/>
</dbReference>
<comment type="function">
    <text evidence="12">Mannosyltransferase involved in glycosylphosphatidylinositol-anchor biosynthesis.</text>
</comment>
<dbReference type="GO" id="GO:0004376">
    <property type="term" value="F:GPI mannosyltransferase activity"/>
    <property type="evidence" value="ECO:0007669"/>
    <property type="project" value="InterPro"/>
</dbReference>
<feature type="transmembrane region" description="Helical" evidence="12">
    <location>
        <begin position="395"/>
        <end position="412"/>
    </location>
</feature>
<keyword evidence="11 12" id="KW-0472">Membrane</keyword>
<feature type="transmembrane region" description="Helical" evidence="12">
    <location>
        <begin position="305"/>
        <end position="329"/>
    </location>
</feature>
<dbReference type="PANTHER" id="PTHR12468">
    <property type="entry name" value="GPI MANNOSYLTRANSFERASE 2"/>
    <property type="match status" value="1"/>
</dbReference>